<evidence type="ECO:0000256" key="7">
    <source>
        <dbReference type="PROSITE-ProRule" id="PRU00176"/>
    </source>
</evidence>
<evidence type="ECO:0000256" key="5">
    <source>
        <dbReference type="ARBA" id="ARBA00022737"/>
    </source>
</evidence>
<dbReference type="Pfam" id="PF00244">
    <property type="entry name" value="14-3-3"/>
    <property type="match status" value="1"/>
</dbReference>
<dbReference type="PANTHER" id="PTHR48025">
    <property type="entry name" value="OS02G0815200 PROTEIN"/>
    <property type="match status" value="1"/>
</dbReference>
<dbReference type="InterPro" id="IPR035979">
    <property type="entry name" value="RBD_domain_sf"/>
</dbReference>
<comment type="function">
    <text evidence="8">Binds the poly(A) tail of mRNA.</text>
</comment>
<dbReference type="CDD" id="cd12381">
    <property type="entry name" value="RRM4_I_PABPs"/>
    <property type="match status" value="1"/>
</dbReference>
<dbReference type="FunFam" id="3.30.70.330:FF:000091">
    <property type="entry name" value="Polyadenylate-binding protein"/>
    <property type="match status" value="1"/>
</dbReference>
<dbReference type="CDD" id="cd10022">
    <property type="entry name" value="14-3-3_beta_zeta"/>
    <property type="match status" value="1"/>
</dbReference>
<dbReference type="InterPro" id="IPR000504">
    <property type="entry name" value="RRM_dom"/>
</dbReference>
<dbReference type="CDD" id="cd12378">
    <property type="entry name" value="RRM1_I_PABPs"/>
    <property type="match status" value="1"/>
</dbReference>
<keyword evidence="9" id="KW-0175">Coiled coil</keyword>
<dbReference type="EMBL" id="JAATJU010026400">
    <property type="protein sequence ID" value="KAH0501719.1"/>
    <property type="molecule type" value="Genomic_DNA"/>
</dbReference>
<dbReference type="InterPro" id="IPR002004">
    <property type="entry name" value="PABP_HYD_C"/>
</dbReference>
<reference evidence="12" key="1">
    <citation type="submission" date="2020-03" db="EMBL/GenBank/DDBJ databases">
        <title>Studies in the Genomics of Life Span.</title>
        <authorList>
            <person name="Glass D."/>
        </authorList>
    </citation>
    <scope>NUCLEOTIDE SEQUENCE</scope>
    <source>
        <strain evidence="12">LTLLF</strain>
        <tissue evidence="12">Muscle</tissue>
    </source>
</reference>
<dbReference type="Proteomes" id="UP000710432">
    <property type="component" value="Unassembled WGS sequence"/>
</dbReference>
<dbReference type="PROSITE" id="PS51309">
    <property type="entry name" value="PABC"/>
    <property type="match status" value="1"/>
</dbReference>
<comment type="subcellular location">
    <subcellularLocation>
        <location evidence="1 8">Cytoplasm</location>
    </subcellularLocation>
</comment>
<evidence type="ECO:0000259" key="11">
    <source>
        <dbReference type="PROSITE" id="PS51309"/>
    </source>
</evidence>
<dbReference type="SMART" id="SM00360">
    <property type="entry name" value="RRM"/>
    <property type="match status" value="4"/>
</dbReference>
<evidence type="ECO:0000313" key="12">
    <source>
        <dbReference type="EMBL" id="KAH0501719.1"/>
    </source>
</evidence>
<evidence type="ECO:0000256" key="3">
    <source>
        <dbReference type="ARBA" id="ARBA00008557"/>
    </source>
</evidence>
<feature type="domain" description="PABC" evidence="11">
    <location>
        <begin position="787"/>
        <end position="864"/>
    </location>
</feature>
<feature type="domain" description="RRM" evidence="10">
    <location>
        <begin position="590"/>
        <end position="666"/>
    </location>
</feature>
<evidence type="ECO:0000256" key="2">
    <source>
        <dbReference type="ARBA" id="ARBA00006141"/>
    </source>
</evidence>
<dbReference type="GO" id="GO:0003729">
    <property type="term" value="F:mRNA binding"/>
    <property type="evidence" value="ECO:0007669"/>
    <property type="project" value="TreeGrafter"/>
</dbReference>
<protein>
    <recommendedName>
        <fullName evidence="8">Polyadenylate-binding protein</fullName>
        <shortName evidence="8">PABP</shortName>
    </recommendedName>
</protein>
<comment type="similarity">
    <text evidence="2">Belongs to the 14-3-3 family.</text>
</comment>
<dbReference type="SUPFAM" id="SSF54928">
    <property type="entry name" value="RNA-binding domain, RBD"/>
    <property type="match status" value="2"/>
</dbReference>
<dbReference type="InterPro" id="IPR023409">
    <property type="entry name" value="14-3-3_CS"/>
</dbReference>
<dbReference type="FunFam" id="1.20.190.20:FF:000001">
    <property type="entry name" value="14-3-3 gamma 1"/>
    <property type="match status" value="1"/>
</dbReference>
<dbReference type="SUPFAM" id="SSF48445">
    <property type="entry name" value="14-3-3 protein"/>
    <property type="match status" value="1"/>
</dbReference>
<evidence type="ECO:0000256" key="1">
    <source>
        <dbReference type="ARBA" id="ARBA00004496"/>
    </source>
</evidence>
<dbReference type="CDD" id="cd12379">
    <property type="entry name" value="RRM2_I_PABPs"/>
    <property type="match status" value="1"/>
</dbReference>
<dbReference type="NCBIfam" id="TIGR01628">
    <property type="entry name" value="PABP-1234"/>
    <property type="match status" value="1"/>
</dbReference>
<sequence length="882" mass="99323">MDKSELVQKAKLAEQAERYDDMAAAMKAVTEQGHELSNEERNLLSVAYKNVVGARRSSWRVISSIEQKTERNEKKQQMGKEYREKIEAELQDICNDVLELLDKYLIPNATQPESKVFYLKMKGDYFRYLSEVASGDNKQTTVSNSQQAYQEAFEISKKEMQPTHPIRLGLALNFSVFYYEILNSPEKACSLAKTAFDEAIAELDTLNEESYKDSTLIMQLLRDNLTVTRHASEATLSTQGGFIAEKFEWKEWLLPTVSLCPVPCELGLLGDPLLGALHTMDPSGQGCALSSLYVGDLHPDVTEAMLYEMFSPIGTILSIRVCRDVATRRSLGYAYINFQQPADAERALDTMNFEMIKGQPIRIMWSHRDPGLRKSGMGNIFIKNLENSIDNKALYDTFSTFGSILSSKVVYNEHGSRGFGFVHFETHEAAQKAINTMNGMLLNDRKVFVGHFKSRQKREAELGARALGFTNIYVKNLHVDMDEQGLQDLFSQFGKMQSVKVMRDSNGQSRGFGFVNFEKHEEAQKAVDHMNGKDVNGQQLFVGRAQKRAERQSELKRRFEQMKQERQNRYQAVWDKRGGGIEQYPFFQGVNLYVKNLDDSINDERLKEVFSAYGVITSAKVMTESSHSKGFGFVCFSSPEEATKAVTEMNGRIVGTKPLYVALAQRKEERKAILTNQYRRQLSRPVLSSFQQTTNYLVPAVSQSTAQAMYYGSGSMAPIQPDPRWTAQSHGHSSASVVQSLSTMQHSYLRLDSACQASSHMPHLQSVGMCSWHHVQVQESAVYVPGHQPLTVSMLAAAPLHEQKQMIGERLYSLIHDTCAPLTGKITGMLLEMDNLELLFLLESPESLHAKAGGGWVAAQQRGRAVLDSLRQAVDTNLLNFR</sequence>
<dbReference type="InterPro" id="IPR034364">
    <property type="entry name" value="PABP_RRM1"/>
</dbReference>
<dbReference type="InterPro" id="IPR000308">
    <property type="entry name" value="14-3-3"/>
</dbReference>
<dbReference type="Gene3D" id="1.10.1900.10">
    <property type="entry name" value="c-terminal domain of poly(a) binding protein"/>
    <property type="match status" value="1"/>
</dbReference>
<gene>
    <name evidence="12" type="ORF">LTLLF_194985</name>
</gene>
<dbReference type="FunFam" id="3.30.70.330:FF:000003">
    <property type="entry name" value="Polyadenylate-binding protein"/>
    <property type="match status" value="1"/>
</dbReference>
<evidence type="ECO:0000259" key="10">
    <source>
        <dbReference type="PROSITE" id="PS50102"/>
    </source>
</evidence>
<dbReference type="PROSITE" id="PS50102">
    <property type="entry name" value="RRM"/>
    <property type="match status" value="4"/>
</dbReference>
<feature type="domain" description="RRM" evidence="10">
    <location>
        <begin position="378"/>
        <end position="454"/>
    </location>
</feature>
<dbReference type="SUPFAM" id="SSF63570">
    <property type="entry name" value="PABC (PABP) domain"/>
    <property type="match status" value="1"/>
</dbReference>
<keyword evidence="4 8" id="KW-0963">Cytoplasm</keyword>
<evidence type="ECO:0000256" key="8">
    <source>
        <dbReference type="RuleBase" id="RU362004"/>
    </source>
</evidence>
<dbReference type="InterPro" id="IPR012677">
    <property type="entry name" value="Nucleotide-bd_a/b_plait_sf"/>
</dbReference>
<dbReference type="AlphaFoldDB" id="A0A8J6FYJ0"/>
<dbReference type="GO" id="GO:0010628">
    <property type="term" value="P:positive regulation of gene expression"/>
    <property type="evidence" value="ECO:0007669"/>
    <property type="project" value="UniProtKB-ARBA"/>
</dbReference>
<dbReference type="InterPro" id="IPR036815">
    <property type="entry name" value="14-3-3_dom_sf"/>
</dbReference>
<proteinExistence type="inferred from homology"/>
<feature type="coiled-coil region" evidence="9">
    <location>
        <begin position="65"/>
        <end position="103"/>
    </location>
</feature>
<organism evidence="12 13">
    <name type="scientific">Microtus ochrogaster</name>
    <name type="common">Prairie vole</name>
    <dbReference type="NCBI Taxonomy" id="79684"/>
    <lineage>
        <taxon>Eukaryota</taxon>
        <taxon>Metazoa</taxon>
        <taxon>Chordata</taxon>
        <taxon>Craniata</taxon>
        <taxon>Vertebrata</taxon>
        <taxon>Euteleostomi</taxon>
        <taxon>Mammalia</taxon>
        <taxon>Eutheria</taxon>
        <taxon>Euarchontoglires</taxon>
        <taxon>Glires</taxon>
        <taxon>Rodentia</taxon>
        <taxon>Myomorpha</taxon>
        <taxon>Muroidea</taxon>
        <taxon>Cricetidae</taxon>
        <taxon>Arvicolinae</taxon>
        <taxon>Microtus</taxon>
    </lineage>
</organism>
<dbReference type="FunFam" id="3.30.70.330:FF:000049">
    <property type="entry name" value="Polyadenylate-binding protein"/>
    <property type="match status" value="1"/>
</dbReference>
<dbReference type="InterPro" id="IPR045305">
    <property type="entry name" value="RRM2_I_PABPs"/>
</dbReference>
<dbReference type="SMART" id="SM00361">
    <property type="entry name" value="RRM_1"/>
    <property type="match status" value="3"/>
</dbReference>
<dbReference type="CDD" id="cd12380">
    <property type="entry name" value="RRM3_I_PABPs"/>
    <property type="match status" value="1"/>
</dbReference>
<dbReference type="Pfam" id="PF00076">
    <property type="entry name" value="RRM_1"/>
    <property type="match status" value="4"/>
</dbReference>
<keyword evidence="6 7" id="KW-0694">RNA-binding</keyword>
<dbReference type="InterPro" id="IPR006515">
    <property type="entry name" value="PABP_1234"/>
</dbReference>
<dbReference type="PROSITE" id="PS00796">
    <property type="entry name" value="1433_1"/>
    <property type="match status" value="1"/>
</dbReference>
<evidence type="ECO:0000256" key="4">
    <source>
        <dbReference type="ARBA" id="ARBA00022490"/>
    </source>
</evidence>
<dbReference type="SMART" id="SM00101">
    <property type="entry name" value="14_3_3"/>
    <property type="match status" value="1"/>
</dbReference>
<accession>A0A8J6FYJ0</accession>
<evidence type="ECO:0000256" key="6">
    <source>
        <dbReference type="ARBA" id="ARBA00022884"/>
    </source>
</evidence>
<evidence type="ECO:0000313" key="13">
    <source>
        <dbReference type="Proteomes" id="UP000710432"/>
    </source>
</evidence>
<dbReference type="PRINTS" id="PR00305">
    <property type="entry name" value="1433ZETA"/>
</dbReference>
<name>A0A8J6FYJ0_MICOH</name>
<dbReference type="InterPro" id="IPR036053">
    <property type="entry name" value="PABP-dom"/>
</dbReference>
<dbReference type="Gene3D" id="1.20.190.20">
    <property type="entry name" value="14-3-3 domain"/>
    <property type="match status" value="1"/>
</dbReference>
<feature type="domain" description="RRM" evidence="10">
    <location>
        <begin position="290"/>
        <end position="368"/>
    </location>
</feature>
<feature type="domain" description="RRM" evidence="10">
    <location>
        <begin position="470"/>
        <end position="547"/>
    </location>
</feature>
<comment type="caution">
    <text evidence="12">The sequence shown here is derived from an EMBL/GenBank/DDBJ whole genome shotgun (WGS) entry which is preliminary data.</text>
</comment>
<dbReference type="InterPro" id="IPR003954">
    <property type="entry name" value="RRM_euk-type"/>
</dbReference>
<dbReference type="PANTHER" id="PTHR48025:SF1">
    <property type="entry name" value="RRM DOMAIN-CONTAINING PROTEIN"/>
    <property type="match status" value="1"/>
</dbReference>
<dbReference type="Gene3D" id="3.30.70.330">
    <property type="match status" value="4"/>
</dbReference>
<dbReference type="InterPro" id="IPR050502">
    <property type="entry name" value="Euk_RNA-bind_prot"/>
</dbReference>
<dbReference type="Pfam" id="PF00658">
    <property type="entry name" value="MLLE"/>
    <property type="match status" value="1"/>
</dbReference>
<dbReference type="FunFam" id="3.30.70.330:FF:000021">
    <property type="entry name" value="Polyadenylate-binding protein"/>
    <property type="match status" value="1"/>
</dbReference>
<keyword evidence="5" id="KW-0677">Repeat</keyword>
<dbReference type="InterPro" id="IPR023410">
    <property type="entry name" value="14-3-3_domain"/>
</dbReference>
<dbReference type="SMART" id="SM00517">
    <property type="entry name" value="PolyA"/>
    <property type="match status" value="1"/>
</dbReference>
<comment type="similarity">
    <text evidence="3 8">Belongs to the polyadenylate-binding protein type-1 family.</text>
</comment>
<dbReference type="GO" id="GO:0005737">
    <property type="term" value="C:cytoplasm"/>
    <property type="evidence" value="ECO:0007669"/>
    <property type="project" value="UniProtKB-SubCell"/>
</dbReference>
<evidence type="ECO:0000256" key="9">
    <source>
        <dbReference type="SAM" id="Coils"/>
    </source>
</evidence>